<sequence length="193" mass="21757">MKRKIYSVILFLALCGFFFAQKASDAGAFWSSLNQQCGKAFEGKVTNDSAQSSDFLEKRLTMSVFECSANTVKVGFFVGEDASRTWVFTRAKSSGNLTLKHDHRKKDGSPDEITKYGGTSSNKGTENIQFFPADSFTAGLVPAAAQNVWWIQLDEYKFVYNLNRIGTDRKFSVSFNLKHPVHEPRTPWGWIKK</sequence>
<evidence type="ECO:0000256" key="1">
    <source>
        <dbReference type="SAM" id="MobiDB-lite"/>
    </source>
</evidence>
<feature type="region of interest" description="Disordered" evidence="1">
    <location>
        <begin position="99"/>
        <end position="118"/>
    </location>
</feature>
<accession>A0A930YUP4</accession>
<proteinExistence type="predicted"/>
<reference evidence="3" key="1">
    <citation type="submission" date="2020-11" db="EMBL/GenBank/DDBJ databases">
        <title>Genome seq and assembly of Planobacterium sp.</title>
        <authorList>
            <person name="Chhetri G."/>
        </authorList>
    </citation>
    <scope>NUCLEOTIDE SEQUENCE</scope>
    <source>
        <strain evidence="3">GCR5</strain>
    </source>
</reference>
<organism evidence="3 4">
    <name type="scientific">Planobacterium oryzisoli</name>
    <dbReference type="NCBI Taxonomy" id="2771435"/>
    <lineage>
        <taxon>Bacteria</taxon>
        <taxon>Pseudomonadati</taxon>
        <taxon>Bacteroidota</taxon>
        <taxon>Flavobacteriia</taxon>
        <taxon>Flavobacteriales</taxon>
        <taxon>Weeksellaceae</taxon>
        <taxon>Chryseobacterium group</taxon>
        <taxon>Chryseobacterium</taxon>
    </lineage>
</organism>
<gene>
    <name evidence="3" type="ORF">IC612_02660</name>
</gene>
<dbReference type="AlphaFoldDB" id="A0A930YUP4"/>
<feature type="chain" id="PRO_5037334378" evidence="2">
    <location>
        <begin position="23"/>
        <end position="193"/>
    </location>
</feature>
<keyword evidence="4" id="KW-1185">Reference proteome</keyword>
<dbReference type="RefSeq" id="WP_194738624.1">
    <property type="nucleotide sequence ID" value="NZ_JADKYY010000002.1"/>
</dbReference>
<evidence type="ECO:0000313" key="4">
    <source>
        <dbReference type="Proteomes" id="UP000694480"/>
    </source>
</evidence>
<protein>
    <submittedName>
        <fullName evidence="3">Uncharacterized protein</fullName>
    </submittedName>
</protein>
<evidence type="ECO:0000313" key="3">
    <source>
        <dbReference type="EMBL" id="MBF5026697.1"/>
    </source>
</evidence>
<name>A0A930YUP4_9FLAO</name>
<comment type="caution">
    <text evidence="3">The sequence shown here is derived from an EMBL/GenBank/DDBJ whole genome shotgun (WGS) entry which is preliminary data.</text>
</comment>
<dbReference type="Proteomes" id="UP000694480">
    <property type="component" value="Unassembled WGS sequence"/>
</dbReference>
<feature type="signal peptide" evidence="2">
    <location>
        <begin position="1"/>
        <end position="22"/>
    </location>
</feature>
<keyword evidence="2" id="KW-0732">Signal</keyword>
<dbReference type="EMBL" id="JADKYY010000002">
    <property type="protein sequence ID" value="MBF5026697.1"/>
    <property type="molecule type" value="Genomic_DNA"/>
</dbReference>
<feature type="compositionally biased region" description="Basic and acidic residues" evidence="1">
    <location>
        <begin position="105"/>
        <end position="114"/>
    </location>
</feature>
<evidence type="ECO:0000256" key="2">
    <source>
        <dbReference type="SAM" id="SignalP"/>
    </source>
</evidence>